<sequence>MATRQAFIDLIAPIAVKLRLEGSPIYPSVRIAQAILETGGSVNAWNNLVGYKVGRGVLTPYWQGAHVSTITWEVIDGTRQDNVPGDFRAYPTLEAGFRDQDLLFGSSRYAGVRSADSPSEQALALSNSGYATDPAYAAELMAIIQTNQLTQYDEEVASMLEKLQEQIEALQNKVAALEGRMALDTIPDWAEAAVNAAIQAGLIDSPQNGSYDFYRLLTVLHRKGIV</sequence>
<feature type="domain" description="Mannosyl-glycoprotein endo-beta-N-acetylglucosamidase-like" evidence="3">
    <location>
        <begin position="2"/>
        <end position="153"/>
    </location>
</feature>
<comment type="caution">
    <text evidence="4">The sequence shown here is derived from an EMBL/GenBank/DDBJ whole genome shotgun (WGS) entry which is preliminary data.</text>
</comment>
<name>A0ABQ1ELF2_9BACL</name>
<keyword evidence="5" id="KW-1185">Reference proteome</keyword>
<evidence type="ECO:0000256" key="1">
    <source>
        <dbReference type="ARBA" id="ARBA00022801"/>
    </source>
</evidence>
<keyword evidence="1" id="KW-0378">Hydrolase</keyword>
<protein>
    <recommendedName>
        <fullName evidence="3">Mannosyl-glycoprotein endo-beta-N-acetylglucosamidase-like domain-containing protein</fullName>
    </recommendedName>
</protein>
<accession>A0ABQ1ELF2</accession>
<dbReference type="PANTHER" id="PTHR33308:SF9">
    <property type="entry name" value="PEPTIDOGLYCAN HYDROLASE FLGJ"/>
    <property type="match status" value="1"/>
</dbReference>
<dbReference type="Gene3D" id="1.10.530.10">
    <property type="match status" value="1"/>
</dbReference>
<dbReference type="Proteomes" id="UP000615455">
    <property type="component" value="Unassembled WGS sequence"/>
</dbReference>
<evidence type="ECO:0000313" key="5">
    <source>
        <dbReference type="Proteomes" id="UP000615455"/>
    </source>
</evidence>
<dbReference type="PANTHER" id="PTHR33308">
    <property type="entry name" value="PEPTIDOGLYCAN HYDROLASE FLGJ"/>
    <property type="match status" value="1"/>
</dbReference>
<dbReference type="InterPro" id="IPR051056">
    <property type="entry name" value="Glycosyl_Hydrolase_73"/>
</dbReference>
<dbReference type="EMBL" id="BMHE01000009">
    <property type="protein sequence ID" value="GFZ76616.1"/>
    <property type="molecule type" value="Genomic_DNA"/>
</dbReference>
<dbReference type="PRINTS" id="PR01002">
    <property type="entry name" value="FLGFLGJ"/>
</dbReference>
<proteinExistence type="predicted"/>
<dbReference type="InterPro" id="IPR002901">
    <property type="entry name" value="MGlyc_endo_b_GlcNAc-like_dom"/>
</dbReference>
<dbReference type="RefSeq" id="WP_189011438.1">
    <property type="nucleotide sequence ID" value="NZ_BMHE01000009.1"/>
</dbReference>
<evidence type="ECO:0000256" key="2">
    <source>
        <dbReference type="SAM" id="Coils"/>
    </source>
</evidence>
<keyword evidence="2" id="KW-0175">Coiled coil</keyword>
<dbReference type="SMART" id="SM00047">
    <property type="entry name" value="LYZ2"/>
    <property type="match status" value="1"/>
</dbReference>
<dbReference type="Gene3D" id="4.10.80.30">
    <property type="entry name" value="DNA polymerase, domain 6"/>
    <property type="match status" value="1"/>
</dbReference>
<dbReference type="Pfam" id="PF01832">
    <property type="entry name" value="Glucosaminidase"/>
    <property type="match status" value="1"/>
</dbReference>
<organism evidence="4 5">
    <name type="scientific">Paenibacillus marchantiophytorum</name>
    <dbReference type="NCBI Taxonomy" id="1619310"/>
    <lineage>
        <taxon>Bacteria</taxon>
        <taxon>Bacillati</taxon>
        <taxon>Bacillota</taxon>
        <taxon>Bacilli</taxon>
        <taxon>Bacillales</taxon>
        <taxon>Paenibacillaceae</taxon>
        <taxon>Paenibacillus</taxon>
    </lineage>
</organism>
<evidence type="ECO:0000313" key="4">
    <source>
        <dbReference type="EMBL" id="GFZ76616.1"/>
    </source>
</evidence>
<reference evidence="5" key="1">
    <citation type="journal article" date="2019" name="Int. J. Syst. Evol. Microbiol.">
        <title>The Global Catalogue of Microorganisms (GCM) 10K type strain sequencing project: providing services to taxonomists for standard genome sequencing and annotation.</title>
        <authorList>
            <consortium name="The Broad Institute Genomics Platform"/>
            <consortium name="The Broad Institute Genome Sequencing Center for Infectious Disease"/>
            <person name="Wu L."/>
            <person name="Ma J."/>
        </authorList>
    </citation>
    <scope>NUCLEOTIDE SEQUENCE [LARGE SCALE GENOMIC DNA]</scope>
    <source>
        <strain evidence="5">CGMCC 1.15043</strain>
    </source>
</reference>
<evidence type="ECO:0000259" key="3">
    <source>
        <dbReference type="SMART" id="SM00047"/>
    </source>
</evidence>
<feature type="coiled-coil region" evidence="2">
    <location>
        <begin position="149"/>
        <end position="180"/>
    </location>
</feature>
<gene>
    <name evidence="4" type="ORF">GCM10008018_22590</name>
</gene>